<evidence type="ECO:0000313" key="4">
    <source>
        <dbReference type="Proteomes" id="UP000023152"/>
    </source>
</evidence>
<feature type="coiled-coil region" evidence="1">
    <location>
        <begin position="224"/>
        <end position="251"/>
    </location>
</feature>
<organism evidence="3 4">
    <name type="scientific">Reticulomyxa filosa</name>
    <dbReference type="NCBI Taxonomy" id="46433"/>
    <lineage>
        <taxon>Eukaryota</taxon>
        <taxon>Sar</taxon>
        <taxon>Rhizaria</taxon>
        <taxon>Retaria</taxon>
        <taxon>Foraminifera</taxon>
        <taxon>Monothalamids</taxon>
        <taxon>Reticulomyxidae</taxon>
        <taxon>Reticulomyxa</taxon>
    </lineage>
</organism>
<evidence type="ECO:0000256" key="1">
    <source>
        <dbReference type="SAM" id="Coils"/>
    </source>
</evidence>
<proteinExistence type="predicted"/>
<name>X6M9G2_RETFI</name>
<dbReference type="Pfam" id="PF16495">
    <property type="entry name" value="SWIRM-assoc_1"/>
    <property type="match status" value="1"/>
</dbReference>
<evidence type="ECO:0000259" key="2">
    <source>
        <dbReference type="Pfam" id="PF16495"/>
    </source>
</evidence>
<keyword evidence="4" id="KW-1185">Reference proteome</keyword>
<protein>
    <recommendedName>
        <fullName evidence="2">SMARCC C-terminal domain-containing protein</fullName>
    </recommendedName>
</protein>
<dbReference type="AlphaFoldDB" id="X6M9G2"/>
<accession>X6M9G2</accession>
<reference evidence="3 4" key="1">
    <citation type="journal article" date="2013" name="Curr. Biol.">
        <title>The Genome of the Foraminiferan Reticulomyxa filosa.</title>
        <authorList>
            <person name="Glockner G."/>
            <person name="Hulsmann N."/>
            <person name="Schleicher M."/>
            <person name="Noegel A.A."/>
            <person name="Eichinger L."/>
            <person name="Gallinger C."/>
            <person name="Pawlowski J."/>
            <person name="Sierra R."/>
            <person name="Euteneuer U."/>
            <person name="Pillet L."/>
            <person name="Moustafa A."/>
            <person name="Platzer M."/>
            <person name="Groth M."/>
            <person name="Szafranski K."/>
            <person name="Schliwa M."/>
        </authorList>
    </citation>
    <scope>NUCLEOTIDE SEQUENCE [LARGE SCALE GENOMIC DNA]</scope>
</reference>
<feature type="domain" description="SMARCC C-terminal" evidence="2">
    <location>
        <begin position="218"/>
        <end position="287"/>
    </location>
</feature>
<comment type="caution">
    <text evidence="3">The sequence shown here is derived from an EMBL/GenBank/DDBJ whole genome shotgun (WGS) entry which is preliminary data.</text>
</comment>
<dbReference type="InterPro" id="IPR032451">
    <property type="entry name" value="SMARCC_C"/>
</dbReference>
<keyword evidence="1" id="KW-0175">Coiled coil</keyword>
<dbReference type="EMBL" id="ASPP01023963">
    <property type="protein sequence ID" value="ETO09655.1"/>
    <property type="molecule type" value="Genomic_DNA"/>
</dbReference>
<dbReference type="Proteomes" id="UP000023152">
    <property type="component" value="Unassembled WGS sequence"/>
</dbReference>
<evidence type="ECO:0000313" key="3">
    <source>
        <dbReference type="EMBL" id="ETO09655.1"/>
    </source>
</evidence>
<sequence length="364" mass="41051">MTCRCVDTMYRIAAELGKTKEETVAQFLQQAFHDPFVEMEEDVSGSDLKRSSACHQQVSSWRARNDTYLRSQDKLLPLMDQNDSNDASIAVPSPFADASHPILGQAAALASVVGSDVVSVSSKAALDYLTDENKQQLGIKIGDSVHTKFGRGIVEDIDLDQGNLIVKSPTSVMNIKITDVLNVFESKDSDVVKPWNCLPTQAQTSQALAAGILGGATIIAKALRRHHEQNVQQLLQQLVILQSKKVKAKMQQLEELWSALMHEYEDIEDSRLQLMRERIEIGRQRLQSDFSNTKNEEACNWKLFSQFCVCLAQKKDLLFKSVFEKRDNIEKMTHSKILDKSSIKNISFQIYLFDLHESLINKIF</sequence>
<gene>
    <name evidence="3" type="ORF">RFI_27725</name>
</gene>